<keyword evidence="3" id="KW-0808">Transferase</keyword>
<dbReference type="InterPro" id="IPR050644">
    <property type="entry name" value="PG_Glycine_Bridge_Synth"/>
</dbReference>
<dbReference type="Proteomes" id="UP000185655">
    <property type="component" value="Unassembled WGS sequence"/>
</dbReference>
<comment type="similarity">
    <text evidence="1">Belongs to the FemABX family.</text>
</comment>
<sequence>MDSSQFTVITAAEFSDFVATRDDIHFQQTKAFGELQAALGHQPFYLAVKTNQTIVAAMLVTLAKVRFGYLAEAHGNPYFSTVENDNQVLISGAKALLKKQGVLKLIIHSNQMIEKYDDNWEKVGEFHQGLDAFYQDLGFLQGRLSDFEKGFNYNYSKALTGFENFAKLEKSYKKNGLQTIKKARKLGIQVYEASYDELADFKKVVDEAGERRNFSTRELSYYQTVYRTFGERVKFVLAKLNFQKELAANQLELAGVYQEIEQAEAQNKKKSIDTLHQRVSRLEKFQSELQTLAEKHGDQDVILAASQFFIMPNDILYMFSGMYDVYREFSAPFLIQDYMLQFAFEHHIEHYHFMGVNAPDHPDQGVLKFKQNFKGYIWRSSGNFELTIKPVLNKVTTMLKKIMNR</sequence>
<dbReference type="GO" id="GO:0016755">
    <property type="term" value="F:aminoacyltransferase activity"/>
    <property type="evidence" value="ECO:0007669"/>
    <property type="project" value="InterPro"/>
</dbReference>
<dbReference type="Gene3D" id="1.20.58.90">
    <property type="match status" value="1"/>
</dbReference>
<evidence type="ECO:0000256" key="6">
    <source>
        <dbReference type="ARBA" id="ARBA00023315"/>
    </source>
</evidence>
<dbReference type="EMBL" id="FPKS01000012">
    <property type="protein sequence ID" value="SFZ75851.1"/>
    <property type="molecule type" value="Genomic_DNA"/>
</dbReference>
<evidence type="ECO:0000256" key="3">
    <source>
        <dbReference type="ARBA" id="ARBA00022679"/>
    </source>
</evidence>
<dbReference type="RefSeq" id="WP_031365822.1">
    <property type="nucleotide sequence ID" value="NZ_FPKS01000012.1"/>
</dbReference>
<dbReference type="AlphaFoldDB" id="A0A1K2HGH4"/>
<dbReference type="SUPFAM" id="SSF55729">
    <property type="entry name" value="Acyl-CoA N-acyltransferases (Nat)"/>
    <property type="match status" value="2"/>
</dbReference>
<dbReference type="Gene3D" id="3.40.630.30">
    <property type="match status" value="2"/>
</dbReference>
<dbReference type="PROSITE" id="PS51191">
    <property type="entry name" value="FEMABX"/>
    <property type="match status" value="1"/>
</dbReference>
<dbReference type="GO" id="GO:0071555">
    <property type="term" value="P:cell wall organization"/>
    <property type="evidence" value="ECO:0007669"/>
    <property type="project" value="UniProtKB-KW"/>
</dbReference>
<keyword evidence="7" id="KW-0961">Cell wall biogenesis/degradation</keyword>
<reference evidence="8 9" key="1">
    <citation type="submission" date="2016-11" db="EMBL/GenBank/DDBJ databases">
        <authorList>
            <person name="Jaros S."/>
            <person name="Januszkiewicz K."/>
            <person name="Wedrychowicz H."/>
        </authorList>
    </citation>
    <scope>NUCLEOTIDE SEQUENCE [LARGE SCALE GENOMIC DNA]</scope>
    <source>
        <strain evidence="8 9">DSM 22330</strain>
    </source>
</reference>
<gene>
    <name evidence="8" type="ORF">SAMN02746068_01753</name>
</gene>
<keyword evidence="5" id="KW-0573">Peptidoglycan synthesis</keyword>
<dbReference type="PANTHER" id="PTHR36174:SF2">
    <property type="entry name" value="AMINOACYLTRANSFERASE FEMA"/>
    <property type="match status" value="1"/>
</dbReference>
<dbReference type="GO" id="GO:0009252">
    <property type="term" value="P:peptidoglycan biosynthetic process"/>
    <property type="evidence" value="ECO:0007669"/>
    <property type="project" value="UniProtKB-KW"/>
</dbReference>
<proteinExistence type="inferred from homology"/>
<dbReference type="InterPro" id="IPR003447">
    <property type="entry name" value="FEMABX"/>
</dbReference>
<accession>A0A1K2HGH4</accession>
<dbReference type="STRING" id="1122154.SAMN02746068_01753"/>
<protein>
    <submittedName>
        <fullName evidence="8">Alanine adding enzyme</fullName>
    </submittedName>
</protein>
<keyword evidence="2" id="KW-0963">Cytoplasm</keyword>
<keyword evidence="4" id="KW-0133">Cell shape</keyword>
<dbReference type="PANTHER" id="PTHR36174">
    <property type="entry name" value="LIPID II:GLYCINE GLYCYLTRANSFERASE"/>
    <property type="match status" value="1"/>
</dbReference>
<evidence type="ECO:0000313" key="9">
    <source>
        <dbReference type="Proteomes" id="UP000185655"/>
    </source>
</evidence>
<evidence type="ECO:0000256" key="1">
    <source>
        <dbReference type="ARBA" id="ARBA00009943"/>
    </source>
</evidence>
<keyword evidence="6" id="KW-0012">Acyltransferase</keyword>
<evidence type="ECO:0000256" key="2">
    <source>
        <dbReference type="ARBA" id="ARBA00022490"/>
    </source>
</evidence>
<evidence type="ECO:0000313" key="8">
    <source>
        <dbReference type="EMBL" id="SFZ75851.1"/>
    </source>
</evidence>
<evidence type="ECO:0000256" key="5">
    <source>
        <dbReference type="ARBA" id="ARBA00022984"/>
    </source>
</evidence>
<name>A0A1K2HGH4_9LACT</name>
<organism evidence="8 9">
    <name type="scientific">Pseudolactococcus chungangensis CAU 28 = DSM 22330</name>
    <dbReference type="NCBI Taxonomy" id="1122154"/>
    <lineage>
        <taxon>Bacteria</taxon>
        <taxon>Bacillati</taxon>
        <taxon>Bacillota</taxon>
        <taxon>Bacilli</taxon>
        <taxon>Lactobacillales</taxon>
        <taxon>Streptococcaceae</taxon>
        <taxon>Pseudolactococcus</taxon>
    </lineage>
</organism>
<evidence type="ECO:0000256" key="4">
    <source>
        <dbReference type="ARBA" id="ARBA00022960"/>
    </source>
</evidence>
<evidence type="ECO:0000256" key="7">
    <source>
        <dbReference type="ARBA" id="ARBA00023316"/>
    </source>
</evidence>
<dbReference type="GO" id="GO:0008360">
    <property type="term" value="P:regulation of cell shape"/>
    <property type="evidence" value="ECO:0007669"/>
    <property type="project" value="UniProtKB-KW"/>
</dbReference>
<dbReference type="InterPro" id="IPR016181">
    <property type="entry name" value="Acyl_CoA_acyltransferase"/>
</dbReference>
<dbReference type="Pfam" id="PF02388">
    <property type="entry name" value="FemAB"/>
    <property type="match status" value="1"/>
</dbReference>